<evidence type="ECO:0000256" key="2">
    <source>
        <dbReference type="ARBA" id="ARBA00002988"/>
    </source>
</evidence>
<dbReference type="Pfam" id="PF01326">
    <property type="entry name" value="PPDK_N"/>
    <property type="match status" value="1"/>
</dbReference>
<dbReference type="Pfam" id="PF00391">
    <property type="entry name" value="PEP-utilizers"/>
    <property type="match status" value="1"/>
</dbReference>
<keyword evidence="18" id="KW-1185">Reference proteome</keyword>
<dbReference type="InterPro" id="IPR006319">
    <property type="entry name" value="PEP_synth"/>
</dbReference>
<dbReference type="SUPFAM" id="SSF52009">
    <property type="entry name" value="Phosphohistidine domain"/>
    <property type="match status" value="1"/>
</dbReference>
<feature type="domain" description="PEP-utilising enzyme mobile" evidence="15">
    <location>
        <begin position="728"/>
        <end position="797"/>
    </location>
</feature>
<dbReference type="STRING" id="1678840.ATC1_131043"/>
<evidence type="ECO:0000256" key="1">
    <source>
        <dbReference type="ARBA" id="ARBA00001946"/>
    </source>
</evidence>
<feature type="domain" description="Pyruvate phosphate dikinase AMP/ATP-binding" evidence="16">
    <location>
        <begin position="22"/>
        <end position="315"/>
    </location>
</feature>
<keyword evidence="17" id="KW-0670">Pyruvate</keyword>
<evidence type="ECO:0000259" key="15">
    <source>
        <dbReference type="Pfam" id="PF00391"/>
    </source>
</evidence>
<evidence type="ECO:0000313" key="17">
    <source>
        <dbReference type="EMBL" id="GAP41061.1"/>
    </source>
</evidence>
<dbReference type="OrthoDB" id="9765468at2"/>
<dbReference type="Proteomes" id="UP000053370">
    <property type="component" value="Unassembled WGS sequence"/>
</dbReference>
<dbReference type="SUPFAM" id="SSF56059">
    <property type="entry name" value="Glutathione synthetase ATP-binding domain-like"/>
    <property type="match status" value="1"/>
</dbReference>
<evidence type="ECO:0000256" key="13">
    <source>
        <dbReference type="ARBA" id="ARBA00033470"/>
    </source>
</evidence>
<dbReference type="RefSeq" id="WP_062281500.1">
    <property type="nucleotide sequence ID" value="NZ_DF968181.1"/>
</dbReference>
<evidence type="ECO:0000256" key="4">
    <source>
        <dbReference type="ARBA" id="ARBA00007837"/>
    </source>
</evidence>
<evidence type="ECO:0000256" key="12">
    <source>
        <dbReference type="ARBA" id="ARBA00022842"/>
    </source>
</evidence>
<dbReference type="GO" id="GO:0008986">
    <property type="term" value="F:pyruvate, water dikinase activity"/>
    <property type="evidence" value="ECO:0007669"/>
    <property type="project" value="UniProtKB-EC"/>
</dbReference>
<protein>
    <recommendedName>
        <fullName evidence="6">Phosphoenolpyruvate synthase</fullName>
        <ecNumber evidence="5">2.7.9.2</ecNumber>
    </recommendedName>
    <alternativeName>
        <fullName evidence="13">Pyruvate, water dikinase</fullName>
    </alternativeName>
</protein>
<comment type="function">
    <text evidence="2">Catalyzes the phosphorylation of pyruvate to phosphoenolpyruvate.</text>
</comment>
<dbReference type="EMBL" id="DF968181">
    <property type="protein sequence ID" value="GAP41061.1"/>
    <property type="molecule type" value="Genomic_DNA"/>
</dbReference>
<gene>
    <name evidence="17" type="ORF">ATC1_131043</name>
</gene>
<comment type="catalytic activity">
    <reaction evidence="14">
        <text>pyruvate + ATP + H2O = phosphoenolpyruvate + AMP + phosphate + 2 H(+)</text>
        <dbReference type="Rhea" id="RHEA:11364"/>
        <dbReference type="ChEBI" id="CHEBI:15361"/>
        <dbReference type="ChEBI" id="CHEBI:15377"/>
        <dbReference type="ChEBI" id="CHEBI:15378"/>
        <dbReference type="ChEBI" id="CHEBI:30616"/>
        <dbReference type="ChEBI" id="CHEBI:43474"/>
        <dbReference type="ChEBI" id="CHEBI:58702"/>
        <dbReference type="ChEBI" id="CHEBI:456215"/>
        <dbReference type="EC" id="2.7.9.2"/>
    </reaction>
</comment>
<name>A0A0S7BKU5_9CHLR</name>
<evidence type="ECO:0000256" key="9">
    <source>
        <dbReference type="ARBA" id="ARBA00022741"/>
    </source>
</evidence>
<evidence type="ECO:0000313" key="18">
    <source>
        <dbReference type="Proteomes" id="UP000053370"/>
    </source>
</evidence>
<dbReference type="InterPro" id="IPR036637">
    <property type="entry name" value="Phosphohistidine_dom_sf"/>
</dbReference>
<dbReference type="Gene3D" id="3.30.1490.20">
    <property type="entry name" value="ATP-grasp fold, A domain"/>
    <property type="match status" value="1"/>
</dbReference>
<evidence type="ECO:0000259" key="16">
    <source>
        <dbReference type="Pfam" id="PF01326"/>
    </source>
</evidence>
<dbReference type="PANTHER" id="PTHR43030:SF1">
    <property type="entry name" value="PHOSPHOENOLPYRUVATE SYNTHASE"/>
    <property type="match status" value="1"/>
</dbReference>
<dbReference type="UniPathway" id="UPA00138"/>
<dbReference type="InterPro" id="IPR008279">
    <property type="entry name" value="PEP-util_enz_mobile_dom"/>
</dbReference>
<dbReference type="PANTHER" id="PTHR43030">
    <property type="entry name" value="PHOSPHOENOLPYRUVATE SYNTHASE"/>
    <property type="match status" value="1"/>
</dbReference>
<reference evidence="17" key="1">
    <citation type="journal article" date="2015" name="Genome Announc.">
        <title>Draft Genome Sequence of Anaerolineae Strain TC1, a Novel Isolate from a Methanogenic Wastewater Treatment System.</title>
        <authorList>
            <person name="Matsuura N."/>
            <person name="Tourlousse D.M."/>
            <person name="Sun L."/>
            <person name="Toyonaga M."/>
            <person name="Kuroda K."/>
            <person name="Ohashi A."/>
            <person name="Cruz R."/>
            <person name="Yamaguchi T."/>
            <person name="Sekiguchi Y."/>
        </authorList>
    </citation>
    <scope>NUCLEOTIDE SEQUENCE [LARGE SCALE GENOMIC DNA]</scope>
    <source>
        <strain evidence="17">TC1</strain>
    </source>
</reference>
<sequence length="802" mass="92192">MSEQVLNRFVIPLRDINASPSLIGENGVNLARLSSASLPIPPGFFISSDAYLQFAANYGLFDRIQLVLSEALLHNLQHITASVEIIQQLFINNPIPPEISNEIHHAFDTIENGIHRTIIQGSVCFATFPDPIFSDSFHFFQNASGLEEIELTIRKCWASIWTPQTIQYLIRFRLPPDQIQMAVIVQEKLQSDTNGIMLTVNPENGRSDRVIIDTFEGEKKGSITPTYRITVHKKTGKIIHWKTASKEIVTIRSPFGVYRIPVHPLDTKNAVLENRQASNLAKLGMIIENLLHKPVKINWEIKSRDCFIIQVHPINDYLGIKKPWTPSNSKSYLIRSRLVELFPDPITPIFETMGIPALLEADQRMRMASRSIFHPAPLNLDVVNGYIYQSFRNRFSYYLTLLYTFLHTKKIIGLNRTGAEENRILAHSIIEKWENEDLTTLKSHFIYDAIQKQISCSAIIFADLWQSFIISSAFCELWARLLFDHELFTEKFKINQFEQKFSPVHEYFPNQSPRIHNSLDAVSFSLDFGRLLRMDQNDSLMNHFNVALPERNSNLINYHEKERYQKKSRFLYCIAPIRKKWFLKNLGQIQPCYMMHEDLVEELREMNTIIRKSFLELGNRIKAAGAMENAEDIAWIHADELAEIIFHLDLEESPDDYSEKVQDRKAVWKQNFRFICPEVIPMDTRWMKFCGLQHSQFKEIKGFSVQKGQVTAPACVIRSYEDFIKLRTGDVIVVTAIIPAWMPLIARASAIVTDYAGMIYDQWIAVTSSQIPIVVETKAATRIIQTGQIVTVNGDQGTVRLG</sequence>
<proteinExistence type="inferred from homology"/>
<keyword evidence="9" id="KW-0547">Nucleotide-binding</keyword>
<evidence type="ECO:0000256" key="14">
    <source>
        <dbReference type="ARBA" id="ARBA00047700"/>
    </source>
</evidence>
<evidence type="ECO:0000256" key="8">
    <source>
        <dbReference type="ARBA" id="ARBA00022723"/>
    </source>
</evidence>
<dbReference type="InterPro" id="IPR013815">
    <property type="entry name" value="ATP_grasp_subdomain_1"/>
</dbReference>
<evidence type="ECO:0000256" key="7">
    <source>
        <dbReference type="ARBA" id="ARBA00022679"/>
    </source>
</evidence>
<dbReference type="InterPro" id="IPR002192">
    <property type="entry name" value="PPDK_AMP/ATP-bd"/>
</dbReference>
<comment type="pathway">
    <text evidence="3">Carbohydrate biosynthesis; gluconeogenesis.</text>
</comment>
<dbReference type="GO" id="GO:0005524">
    <property type="term" value="F:ATP binding"/>
    <property type="evidence" value="ECO:0007669"/>
    <property type="project" value="UniProtKB-KW"/>
</dbReference>
<keyword evidence="7" id="KW-0808">Transferase</keyword>
<evidence type="ECO:0000256" key="6">
    <source>
        <dbReference type="ARBA" id="ARBA00021623"/>
    </source>
</evidence>
<keyword evidence="12" id="KW-0460">Magnesium</keyword>
<keyword evidence="11" id="KW-0067">ATP-binding</keyword>
<dbReference type="AlphaFoldDB" id="A0A0S7BKU5"/>
<keyword evidence="8" id="KW-0479">Metal-binding</keyword>
<evidence type="ECO:0000256" key="11">
    <source>
        <dbReference type="ARBA" id="ARBA00022840"/>
    </source>
</evidence>
<evidence type="ECO:0000256" key="5">
    <source>
        <dbReference type="ARBA" id="ARBA00011996"/>
    </source>
</evidence>
<organism evidence="17">
    <name type="scientific">Flexilinea flocculi</name>
    <dbReference type="NCBI Taxonomy" id="1678840"/>
    <lineage>
        <taxon>Bacteria</taxon>
        <taxon>Bacillati</taxon>
        <taxon>Chloroflexota</taxon>
        <taxon>Anaerolineae</taxon>
        <taxon>Anaerolineales</taxon>
        <taxon>Anaerolineaceae</taxon>
        <taxon>Flexilinea</taxon>
    </lineage>
</organism>
<evidence type="ECO:0000256" key="3">
    <source>
        <dbReference type="ARBA" id="ARBA00004742"/>
    </source>
</evidence>
<keyword evidence="10 17" id="KW-0418">Kinase</keyword>
<dbReference type="Gene3D" id="3.50.30.10">
    <property type="entry name" value="Phosphohistidine domain"/>
    <property type="match status" value="1"/>
</dbReference>
<dbReference type="EC" id="2.7.9.2" evidence="5"/>
<comment type="similarity">
    <text evidence="4">Belongs to the PEP-utilizing enzyme family.</text>
</comment>
<dbReference type="GO" id="GO:0046872">
    <property type="term" value="F:metal ion binding"/>
    <property type="evidence" value="ECO:0007669"/>
    <property type="project" value="UniProtKB-KW"/>
</dbReference>
<dbReference type="Gene3D" id="3.30.470.20">
    <property type="entry name" value="ATP-grasp fold, B domain"/>
    <property type="match status" value="1"/>
</dbReference>
<dbReference type="GO" id="GO:0006094">
    <property type="term" value="P:gluconeogenesis"/>
    <property type="evidence" value="ECO:0007669"/>
    <property type="project" value="UniProtKB-UniPathway"/>
</dbReference>
<accession>A0A0S7BKU5</accession>
<evidence type="ECO:0000256" key="10">
    <source>
        <dbReference type="ARBA" id="ARBA00022777"/>
    </source>
</evidence>
<comment type="cofactor">
    <cofactor evidence="1">
        <name>Mg(2+)</name>
        <dbReference type="ChEBI" id="CHEBI:18420"/>
    </cofactor>
</comment>